<evidence type="ECO:0000256" key="1">
    <source>
        <dbReference type="ARBA" id="ARBA00023239"/>
    </source>
</evidence>
<dbReference type="KEGG" id="cyj:Cyan7822_5600"/>
<comment type="function">
    <text evidence="3">Lytic transglycosylase with a strong preference for naked glycan strands that lack stem peptides.</text>
</comment>
<evidence type="ECO:0000256" key="4">
    <source>
        <dbReference type="RuleBase" id="RU003495"/>
    </source>
</evidence>
<dbReference type="InterPro" id="IPR012997">
    <property type="entry name" value="RplA"/>
</dbReference>
<accession>E0UBB5</accession>
<gene>
    <name evidence="3" type="primary">rlpA</name>
    <name evidence="7" type="ordered locus">Cyan7822_5600</name>
</gene>
<dbReference type="AlphaFoldDB" id="E0UBB5"/>
<evidence type="ECO:0000256" key="5">
    <source>
        <dbReference type="SAM" id="MobiDB-lite"/>
    </source>
</evidence>
<evidence type="ECO:0000259" key="6">
    <source>
        <dbReference type="Pfam" id="PF03330"/>
    </source>
</evidence>
<dbReference type="CDD" id="cd22268">
    <property type="entry name" value="DPBB_RlpA-like"/>
    <property type="match status" value="1"/>
</dbReference>
<proteinExistence type="inferred from homology"/>
<comment type="similarity">
    <text evidence="3 4">Belongs to the RlpA family.</text>
</comment>
<evidence type="ECO:0000256" key="2">
    <source>
        <dbReference type="ARBA" id="ARBA00023316"/>
    </source>
</evidence>
<protein>
    <recommendedName>
        <fullName evidence="3">Probable endolytic peptidoglycan transglycosylase RlpA</fullName>
        <ecNumber evidence="3">4.2.2.-</ecNumber>
    </recommendedName>
</protein>
<evidence type="ECO:0000256" key="3">
    <source>
        <dbReference type="HAMAP-Rule" id="MF_02071"/>
    </source>
</evidence>
<dbReference type="Pfam" id="PF03330">
    <property type="entry name" value="DPBB_1"/>
    <property type="match status" value="1"/>
</dbReference>
<keyword evidence="2 3" id="KW-0961">Cell wall biogenesis/degradation</keyword>
<dbReference type="GO" id="GO:0071555">
    <property type="term" value="P:cell wall organization"/>
    <property type="evidence" value="ECO:0007669"/>
    <property type="project" value="UniProtKB-KW"/>
</dbReference>
<dbReference type="GO" id="GO:0000270">
    <property type="term" value="P:peptidoglycan metabolic process"/>
    <property type="evidence" value="ECO:0007669"/>
    <property type="project" value="UniProtKB-UniRule"/>
</dbReference>
<reference evidence="8" key="1">
    <citation type="journal article" date="2011" name="MBio">
        <title>Novel metabolic attributes of the genus Cyanothece, comprising a group of unicellular nitrogen-fixing Cyanobacteria.</title>
        <authorList>
            <person name="Bandyopadhyay A."/>
            <person name="Elvitigala T."/>
            <person name="Welsh E."/>
            <person name="Stockel J."/>
            <person name="Liberton M."/>
            <person name="Min H."/>
            <person name="Sherman L.A."/>
            <person name="Pakrasi H.B."/>
        </authorList>
    </citation>
    <scope>NUCLEOTIDE SEQUENCE [LARGE SCALE GENOMIC DNA]</scope>
    <source>
        <strain evidence="8">PCC 7822</strain>
    </source>
</reference>
<dbReference type="STRING" id="497965.Cyan7822_5600"/>
<name>E0UBB5_GLOV7</name>
<dbReference type="Proteomes" id="UP000008206">
    <property type="component" value="Chromosome"/>
</dbReference>
<evidence type="ECO:0000313" key="8">
    <source>
        <dbReference type="Proteomes" id="UP000008206"/>
    </source>
</evidence>
<dbReference type="PANTHER" id="PTHR34183">
    <property type="entry name" value="ENDOLYTIC PEPTIDOGLYCAN TRANSGLYCOSYLASE RLPA"/>
    <property type="match status" value="1"/>
</dbReference>
<dbReference type="NCBIfam" id="TIGR00413">
    <property type="entry name" value="rlpA"/>
    <property type="match status" value="1"/>
</dbReference>
<feature type="domain" description="RlpA-like protein double-psi beta-barrel" evidence="6">
    <location>
        <begin position="253"/>
        <end position="340"/>
    </location>
</feature>
<dbReference type="HOGENOM" id="CLU_042923_0_0_3"/>
<dbReference type="HAMAP" id="MF_02071">
    <property type="entry name" value="RlpA"/>
    <property type="match status" value="1"/>
</dbReference>
<organism evidence="7 8">
    <name type="scientific">Gloeothece verrucosa (strain PCC 7822)</name>
    <name type="common">Cyanothece sp. (strain PCC 7822)</name>
    <dbReference type="NCBI Taxonomy" id="497965"/>
    <lineage>
        <taxon>Bacteria</taxon>
        <taxon>Bacillati</taxon>
        <taxon>Cyanobacteriota</taxon>
        <taxon>Cyanophyceae</taxon>
        <taxon>Oscillatoriophycideae</taxon>
        <taxon>Chroococcales</taxon>
        <taxon>Aphanothecaceae</taxon>
        <taxon>Gloeothece</taxon>
        <taxon>Gloeothece verrucosa</taxon>
    </lineage>
</organism>
<keyword evidence="7" id="KW-0449">Lipoprotein</keyword>
<dbReference type="InterPro" id="IPR036908">
    <property type="entry name" value="RlpA-like_sf"/>
</dbReference>
<keyword evidence="1 3" id="KW-0456">Lyase</keyword>
<sequence>MLANDIRNHLKSLPALPKTKEPMNQKILSGITTAALATVIGTTSSLVVCLSKTIASNLNPENTVETQSSTTPTISPSQSQSVLNNSTQNPIATIYPHRWKGKLAVTLRVRDIPVLTFVENTKSPKKQSDNSQSNQQVTDDSLSENETVKRAENIASRLNELYQEQLDANEITVSWNAQTKAYEIKAEEEVLVSLDQSTILPDTTHKKDLDALQATNRLRRLMGDAPPLSAIDQKTAVNKLPETERAKYNPYKRGMASWYGPGFHGRRTANGERFNQRDLTAAHRYLPFGTLVRVTNLNNNRSVTVRINDRGPFVRGRIIDLSAGAANVLGLFGSGVAPVSLEIVDDIK</sequence>
<dbReference type="PANTHER" id="PTHR34183:SF1">
    <property type="entry name" value="ENDOLYTIC PEPTIDOGLYCAN TRANSGLYCOSYLASE RLPA"/>
    <property type="match status" value="1"/>
</dbReference>
<keyword evidence="8" id="KW-1185">Reference proteome</keyword>
<feature type="region of interest" description="Disordered" evidence="5">
    <location>
        <begin position="61"/>
        <end position="84"/>
    </location>
</feature>
<evidence type="ECO:0000313" key="7">
    <source>
        <dbReference type="EMBL" id="ADN17471.1"/>
    </source>
</evidence>
<feature type="region of interest" description="Disordered" evidence="5">
    <location>
        <begin position="121"/>
        <end position="147"/>
    </location>
</feature>
<dbReference type="GO" id="GO:0008932">
    <property type="term" value="F:lytic endotransglycosylase activity"/>
    <property type="evidence" value="ECO:0007669"/>
    <property type="project" value="UniProtKB-UniRule"/>
</dbReference>
<dbReference type="Gene3D" id="2.40.40.10">
    <property type="entry name" value="RlpA-like domain"/>
    <property type="match status" value="1"/>
</dbReference>
<feature type="compositionally biased region" description="Low complexity" evidence="5">
    <location>
        <begin position="66"/>
        <end position="81"/>
    </location>
</feature>
<dbReference type="EC" id="4.2.2.-" evidence="3"/>
<dbReference type="InterPro" id="IPR034718">
    <property type="entry name" value="RlpA"/>
</dbReference>
<dbReference type="SUPFAM" id="SSF50685">
    <property type="entry name" value="Barwin-like endoglucanases"/>
    <property type="match status" value="1"/>
</dbReference>
<dbReference type="eggNOG" id="COG0797">
    <property type="taxonomic scope" value="Bacteria"/>
</dbReference>
<dbReference type="InterPro" id="IPR009009">
    <property type="entry name" value="RlpA-like_DPBB"/>
</dbReference>
<dbReference type="EMBL" id="CP002198">
    <property type="protein sequence ID" value="ADN17471.1"/>
    <property type="molecule type" value="Genomic_DNA"/>
</dbReference>